<dbReference type="PROSITE" id="PS00183">
    <property type="entry name" value="UBC_1"/>
    <property type="match status" value="1"/>
</dbReference>
<proteinExistence type="inferred from homology"/>
<evidence type="ECO:0000256" key="2">
    <source>
        <dbReference type="ARBA" id="ARBA00022786"/>
    </source>
</evidence>
<gene>
    <name evidence="6" type="ORF">ONB1V03_LOCUS18921</name>
</gene>
<evidence type="ECO:0000256" key="1">
    <source>
        <dbReference type="ARBA" id="ARBA00022679"/>
    </source>
</evidence>
<dbReference type="InterPro" id="IPR023313">
    <property type="entry name" value="UBQ-conjugating_AS"/>
</dbReference>
<dbReference type="GO" id="GO:0005524">
    <property type="term" value="F:ATP binding"/>
    <property type="evidence" value="ECO:0007669"/>
    <property type="project" value="UniProtKB-UniRule"/>
</dbReference>
<dbReference type="GO" id="GO:0016740">
    <property type="term" value="F:transferase activity"/>
    <property type="evidence" value="ECO:0007669"/>
    <property type="project" value="UniProtKB-KW"/>
</dbReference>
<dbReference type="InterPro" id="IPR016135">
    <property type="entry name" value="UBQ-conjugating_enzyme/RWD"/>
</dbReference>
<dbReference type="SUPFAM" id="SSF54495">
    <property type="entry name" value="UBC-like"/>
    <property type="match status" value="1"/>
</dbReference>
<keyword evidence="7" id="KW-1185">Reference proteome</keyword>
<sequence length="84" mass="9536">QTQVYHPNISRFGGICLDTLKQNWSSALTIGKVLLSIQQLLAEPNPDDPLEGGPALLYRTDRERFNQTARQWTQTHARPHLPNT</sequence>
<protein>
    <recommendedName>
        <fullName evidence="5">UBC core domain-containing protein</fullName>
    </recommendedName>
</protein>
<dbReference type="Proteomes" id="UP000728032">
    <property type="component" value="Unassembled WGS sequence"/>
</dbReference>
<accession>A0A7R9MN00</accession>
<keyword evidence="1" id="KW-0808">Transferase</keyword>
<evidence type="ECO:0000313" key="7">
    <source>
        <dbReference type="Proteomes" id="UP000728032"/>
    </source>
</evidence>
<dbReference type="EMBL" id="CAJPVJ010027431">
    <property type="protein sequence ID" value="CAG2179497.1"/>
    <property type="molecule type" value="Genomic_DNA"/>
</dbReference>
<dbReference type="Gene3D" id="3.10.110.10">
    <property type="entry name" value="Ubiquitin Conjugating Enzyme"/>
    <property type="match status" value="1"/>
</dbReference>
<dbReference type="EMBL" id="OC942256">
    <property type="protein sequence ID" value="CAD7662361.1"/>
    <property type="molecule type" value="Genomic_DNA"/>
</dbReference>
<evidence type="ECO:0000313" key="6">
    <source>
        <dbReference type="EMBL" id="CAD7662361.1"/>
    </source>
</evidence>
<keyword evidence="4" id="KW-0547">Nucleotide-binding</keyword>
<dbReference type="OrthoDB" id="7851174at2759"/>
<evidence type="ECO:0000256" key="4">
    <source>
        <dbReference type="RuleBase" id="RU362109"/>
    </source>
</evidence>
<dbReference type="Pfam" id="PF00179">
    <property type="entry name" value="UQ_con"/>
    <property type="match status" value="1"/>
</dbReference>
<evidence type="ECO:0000256" key="3">
    <source>
        <dbReference type="PROSITE-ProRule" id="PRU10133"/>
    </source>
</evidence>
<organism evidence="6">
    <name type="scientific">Oppiella nova</name>
    <dbReference type="NCBI Taxonomy" id="334625"/>
    <lineage>
        <taxon>Eukaryota</taxon>
        <taxon>Metazoa</taxon>
        <taxon>Ecdysozoa</taxon>
        <taxon>Arthropoda</taxon>
        <taxon>Chelicerata</taxon>
        <taxon>Arachnida</taxon>
        <taxon>Acari</taxon>
        <taxon>Acariformes</taxon>
        <taxon>Sarcoptiformes</taxon>
        <taxon>Oribatida</taxon>
        <taxon>Brachypylina</taxon>
        <taxon>Oppioidea</taxon>
        <taxon>Oppiidae</taxon>
        <taxon>Oppiella</taxon>
    </lineage>
</organism>
<keyword evidence="2 4" id="KW-0833">Ubl conjugation pathway</keyword>
<comment type="similarity">
    <text evidence="4">Belongs to the ubiquitin-conjugating enzyme family.</text>
</comment>
<evidence type="ECO:0000259" key="5">
    <source>
        <dbReference type="PROSITE" id="PS50127"/>
    </source>
</evidence>
<name>A0A7R9MN00_9ACAR</name>
<feature type="non-terminal residue" evidence="6">
    <location>
        <position position="1"/>
    </location>
</feature>
<feature type="domain" description="UBC core" evidence="5">
    <location>
        <begin position="1"/>
        <end position="78"/>
    </location>
</feature>
<feature type="active site" description="Glycyl thioester intermediate" evidence="3">
    <location>
        <position position="16"/>
    </location>
</feature>
<reference evidence="6" key="1">
    <citation type="submission" date="2020-11" db="EMBL/GenBank/DDBJ databases">
        <authorList>
            <person name="Tran Van P."/>
        </authorList>
    </citation>
    <scope>NUCLEOTIDE SEQUENCE</scope>
</reference>
<keyword evidence="4" id="KW-0067">ATP-binding</keyword>
<dbReference type="PROSITE" id="PS50127">
    <property type="entry name" value="UBC_2"/>
    <property type="match status" value="1"/>
</dbReference>
<dbReference type="AlphaFoldDB" id="A0A7R9MN00"/>
<dbReference type="PANTHER" id="PTHR24068">
    <property type="entry name" value="UBIQUITIN-CONJUGATING ENZYME E2"/>
    <property type="match status" value="1"/>
</dbReference>
<dbReference type="SMART" id="SM00212">
    <property type="entry name" value="UBCc"/>
    <property type="match status" value="1"/>
</dbReference>
<dbReference type="InterPro" id="IPR000608">
    <property type="entry name" value="UBC"/>
</dbReference>